<dbReference type="InterPro" id="IPR006665">
    <property type="entry name" value="OmpA-like"/>
</dbReference>
<dbReference type="InterPro" id="IPR050811">
    <property type="entry name" value="Phosphate_ABC_transporter"/>
</dbReference>
<dbReference type="PROSITE" id="PS51123">
    <property type="entry name" value="OMPA_2"/>
    <property type="match status" value="1"/>
</dbReference>
<accession>Q2SQN8</accession>
<evidence type="ECO:0000256" key="1">
    <source>
        <dbReference type="ARBA" id="ARBA00022729"/>
    </source>
</evidence>
<gene>
    <name evidence="4" type="ordered locus">HCH_00115</name>
</gene>
<dbReference type="eggNOG" id="COG2885">
    <property type="taxonomic scope" value="Bacteria"/>
</dbReference>
<dbReference type="OrthoDB" id="9790048at2"/>
<dbReference type="PANTHER" id="PTHR30570">
    <property type="entry name" value="PERIPLASMIC PHOSPHATE BINDING COMPONENT OF PHOSPHATE ABC TRANSPORTER"/>
    <property type="match status" value="1"/>
</dbReference>
<dbReference type="Gene3D" id="3.40.190.10">
    <property type="entry name" value="Periplasmic binding protein-like II"/>
    <property type="match status" value="2"/>
</dbReference>
<dbReference type="AlphaFoldDB" id="Q2SQN8"/>
<proteinExistence type="predicted"/>
<keyword evidence="1" id="KW-0732">Signal</keyword>
<dbReference type="EMBL" id="CP000155">
    <property type="protein sequence ID" value="ABC27036.1"/>
    <property type="molecule type" value="Genomic_DNA"/>
</dbReference>
<dbReference type="SUPFAM" id="SSF103088">
    <property type="entry name" value="OmpA-like"/>
    <property type="match status" value="1"/>
</dbReference>
<dbReference type="Pfam" id="PF00691">
    <property type="entry name" value="OmpA"/>
    <property type="match status" value="1"/>
</dbReference>
<dbReference type="InterPro" id="IPR036737">
    <property type="entry name" value="OmpA-like_sf"/>
</dbReference>
<dbReference type="SUPFAM" id="SSF53850">
    <property type="entry name" value="Periplasmic binding protein-like II"/>
    <property type="match status" value="1"/>
</dbReference>
<dbReference type="STRING" id="349521.HCH_00115"/>
<dbReference type="HOGENOM" id="CLU_026228_8_0_6"/>
<dbReference type="Gene3D" id="3.30.1330.60">
    <property type="entry name" value="OmpA-like domain"/>
    <property type="match status" value="1"/>
</dbReference>
<dbReference type="Pfam" id="PF12849">
    <property type="entry name" value="PBP_like_2"/>
    <property type="match status" value="1"/>
</dbReference>
<dbReference type="KEGG" id="hch:HCH_00115"/>
<dbReference type="CDD" id="cd13653">
    <property type="entry name" value="PBP2_phosphate_like_1"/>
    <property type="match status" value="1"/>
</dbReference>
<reference evidence="4 5" key="1">
    <citation type="journal article" date="2005" name="Nucleic Acids Res.">
        <title>Genomic blueprint of Hahella chejuensis, a marine microbe producing an algicidal agent.</title>
        <authorList>
            <person name="Jeong H."/>
            <person name="Yim J.H."/>
            <person name="Lee C."/>
            <person name="Choi S.-H."/>
            <person name="Park Y.K."/>
            <person name="Yoon S.H."/>
            <person name="Hur C.-G."/>
            <person name="Kang H.-Y."/>
            <person name="Kim D."/>
            <person name="Lee H.H."/>
            <person name="Park K.H."/>
            <person name="Park S.-H."/>
            <person name="Park H.-S."/>
            <person name="Lee H.K."/>
            <person name="Oh T.K."/>
            <person name="Kim J.F."/>
        </authorList>
    </citation>
    <scope>NUCLEOTIDE SEQUENCE [LARGE SCALE GENOMIC DNA]</scope>
    <source>
        <strain evidence="4 5">KCTC 2396</strain>
    </source>
</reference>
<dbReference type="PANTHER" id="PTHR30570:SF1">
    <property type="entry name" value="PHOSPHATE-BINDING PROTEIN PSTS"/>
    <property type="match status" value="1"/>
</dbReference>
<evidence type="ECO:0000256" key="2">
    <source>
        <dbReference type="PROSITE-ProRule" id="PRU00473"/>
    </source>
</evidence>
<evidence type="ECO:0000259" key="3">
    <source>
        <dbReference type="PROSITE" id="PS51123"/>
    </source>
</evidence>
<keyword evidence="2" id="KW-0472">Membrane</keyword>
<dbReference type="Proteomes" id="UP000000238">
    <property type="component" value="Chromosome"/>
</dbReference>
<dbReference type="GO" id="GO:0016020">
    <property type="term" value="C:membrane"/>
    <property type="evidence" value="ECO:0007669"/>
    <property type="project" value="UniProtKB-UniRule"/>
</dbReference>
<protein>
    <submittedName>
        <fullName evidence="4">ABC-type phosphate transport system, periplasmic component</fullName>
    </submittedName>
</protein>
<sequence length="460" mass="50001">MRDIKIVRARRFTAFISLALIFASLRVYALTPFSQEDIPTKGYLFEVHGSNTIGAALAPALVKRYLEERGAQNVTVKSAGKENEAVVSGTVQGQPIAVKVAAHGSSTGYKALKSGEAGVWASSRPVKDSEAKEHQKRADLKALESEHVIAVDGLAILAHPRNPVKSLTTTQVAELFSGKISNWKQVGGPDMAVTVYARDESSGTWDTFSNLVLGDDYKLVKAARRYESNDQLSDDVSKDRGAIGFSGFASVRSSKALAVAEANGPAIAPDQLSLATEDYPLARRLFFYTSGRPDKSAIDGFIHFTHSATGQDIVANSGFVSQNIMEVAPKLDNSVPESFRQLTRNYNRLTVNFRFAAGRSKLDNKAHRDLERLLEYLRESSRSPTDLMLIGFADKSGDELRAQMVSELRATAVSRALKERGAEVKAVTGYGQYKTVGATGGEHGASRNGRVEVWVRKDAK</sequence>
<dbReference type="InterPro" id="IPR024370">
    <property type="entry name" value="PBP_domain"/>
</dbReference>
<keyword evidence="5" id="KW-1185">Reference proteome</keyword>
<evidence type="ECO:0000313" key="5">
    <source>
        <dbReference type="Proteomes" id="UP000000238"/>
    </source>
</evidence>
<organism evidence="4 5">
    <name type="scientific">Hahella chejuensis (strain KCTC 2396)</name>
    <dbReference type="NCBI Taxonomy" id="349521"/>
    <lineage>
        <taxon>Bacteria</taxon>
        <taxon>Pseudomonadati</taxon>
        <taxon>Pseudomonadota</taxon>
        <taxon>Gammaproteobacteria</taxon>
        <taxon>Oceanospirillales</taxon>
        <taxon>Hahellaceae</taxon>
        <taxon>Hahella</taxon>
    </lineage>
</organism>
<feature type="domain" description="OmpA-like" evidence="3">
    <location>
        <begin position="342"/>
        <end position="459"/>
    </location>
</feature>
<dbReference type="eggNOG" id="COG0226">
    <property type="taxonomic scope" value="Bacteria"/>
</dbReference>
<evidence type="ECO:0000313" key="4">
    <source>
        <dbReference type="EMBL" id="ABC27036.1"/>
    </source>
</evidence>
<name>Q2SQN8_HAHCH</name>